<sequence length="102" mass="11620">MVKWTPELDGRFLSIVLKTLGVHVSGEHWTQIAFEMGEGLTDKACRYIFARKSSNMPVRWTKEVESRYLSVVLKQINARVSGEDWIQIAAKMGDEFTPKACT</sequence>
<dbReference type="Proteomes" id="UP000054383">
    <property type="component" value="Unassembled WGS sequence"/>
</dbReference>
<protein>
    <submittedName>
        <fullName evidence="1">Uncharacterized protein</fullName>
    </submittedName>
</protein>
<dbReference type="EMBL" id="CVMT01000006">
    <property type="protein sequence ID" value="CRG89784.1"/>
    <property type="molecule type" value="Genomic_DNA"/>
</dbReference>
<evidence type="ECO:0000313" key="2">
    <source>
        <dbReference type="Proteomes" id="UP000054383"/>
    </source>
</evidence>
<name>A0A0U1M2Q5_TALIS</name>
<proteinExistence type="predicted"/>
<reference evidence="1 2" key="1">
    <citation type="submission" date="2015-04" db="EMBL/GenBank/DDBJ databases">
        <authorList>
            <person name="Syromyatnikov M.Y."/>
            <person name="Popov V.N."/>
        </authorList>
    </citation>
    <scope>NUCLEOTIDE SEQUENCE [LARGE SCALE GENOMIC DNA]</scope>
    <source>
        <strain evidence="1">WF-38-12</strain>
    </source>
</reference>
<organism evidence="1 2">
    <name type="scientific">Talaromyces islandicus</name>
    <name type="common">Penicillium islandicum</name>
    <dbReference type="NCBI Taxonomy" id="28573"/>
    <lineage>
        <taxon>Eukaryota</taxon>
        <taxon>Fungi</taxon>
        <taxon>Dikarya</taxon>
        <taxon>Ascomycota</taxon>
        <taxon>Pezizomycotina</taxon>
        <taxon>Eurotiomycetes</taxon>
        <taxon>Eurotiomycetidae</taxon>
        <taxon>Eurotiales</taxon>
        <taxon>Trichocomaceae</taxon>
        <taxon>Talaromyces</taxon>
        <taxon>Talaromyces sect. Islandici</taxon>
    </lineage>
</organism>
<dbReference type="AlphaFoldDB" id="A0A0U1M2Q5"/>
<gene>
    <name evidence="1" type="ORF">PISL3812_06823</name>
</gene>
<accession>A0A0U1M2Q5</accession>
<keyword evidence="2" id="KW-1185">Reference proteome</keyword>
<evidence type="ECO:0000313" key="1">
    <source>
        <dbReference type="EMBL" id="CRG89784.1"/>
    </source>
</evidence>
<dbReference type="OrthoDB" id="10517488at2759"/>